<evidence type="ECO:0000313" key="3">
    <source>
        <dbReference type="Proteomes" id="UP000318864"/>
    </source>
</evidence>
<keyword evidence="1" id="KW-1133">Transmembrane helix</keyword>
<evidence type="ECO:0008006" key="4">
    <source>
        <dbReference type="Google" id="ProtNLM"/>
    </source>
</evidence>
<feature type="transmembrane region" description="Helical" evidence="1">
    <location>
        <begin position="79"/>
        <end position="99"/>
    </location>
</feature>
<proteinExistence type="predicted"/>
<feature type="transmembrane region" description="Helical" evidence="1">
    <location>
        <begin position="212"/>
        <end position="234"/>
    </location>
</feature>
<keyword evidence="3" id="KW-1185">Reference proteome</keyword>
<keyword evidence="1" id="KW-0812">Transmembrane</keyword>
<feature type="transmembrane region" description="Helical" evidence="1">
    <location>
        <begin position="144"/>
        <end position="168"/>
    </location>
</feature>
<organism evidence="2 3">
    <name type="scientific">Salinadaptatus halalkaliphilus</name>
    <dbReference type="NCBI Taxonomy" id="2419781"/>
    <lineage>
        <taxon>Archaea</taxon>
        <taxon>Methanobacteriati</taxon>
        <taxon>Methanobacteriota</taxon>
        <taxon>Stenosarchaea group</taxon>
        <taxon>Halobacteria</taxon>
        <taxon>Halobacteriales</taxon>
        <taxon>Natrialbaceae</taxon>
        <taxon>Salinadaptatus</taxon>
    </lineage>
</organism>
<gene>
    <name evidence="2" type="ORF">D8Y22_15890</name>
</gene>
<feature type="transmembrane region" description="Helical" evidence="1">
    <location>
        <begin position="189"/>
        <end position="206"/>
    </location>
</feature>
<evidence type="ECO:0000256" key="1">
    <source>
        <dbReference type="SAM" id="Phobius"/>
    </source>
</evidence>
<dbReference type="Proteomes" id="UP000318864">
    <property type="component" value="Unassembled WGS sequence"/>
</dbReference>
<dbReference type="EMBL" id="RBZW01000055">
    <property type="protein sequence ID" value="THE63931.1"/>
    <property type="molecule type" value="Genomic_DNA"/>
</dbReference>
<name>A0A4S3TIY3_9EURY</name>
<reference evidence="2 3" key="1">
    <citation type="submission" date="2018-10" db="EMBL/GenBank/DDBJ databases">
        <title>Natronolimnobius sp. XQ-INN 246 isolated from Inner Mongolia Autonomous Region of China.</title>
        <authorList>
            <person name="Xue Q."/>
        </authorList>
    </citation>
    <scope>NUCLEOTIDE SEQUENCE [LARGE SCALE GENOMIC DNA]</scope>
    <source>
        <strain evidence="2 3">XQ-INN 246</strain>
    </source>
</reference>
<comment type="caution">
    <text evidence="2">The sequence shown here is derived from an EMBL/GenBank/DDBJ whole genome shotgun (WGS) entry which is preliminary data.</text>
</comment>
<feature type="transmembrane region" description="Helical" evidence="1">
    <location>
        <begin position="111"/>
        <end position="132"/>
    </location>
</feature>
<keyword evidence="1" id="KW-0472">Membrane</keyword>
<protein>
    <recommendedName>
        <fullName evidence="4">DUF4013 domain-containing protein</fullName>
    </recommendedName>
</protein>
<dbReference type="OrthoDB" id="163483at2157"/>
<evidence type="ECO:0000313" key="2">
    <source>
        <dbReference type="EMBL" id="THE63931.1"/>
    </source>
</evidence>
<sequence length="238" mass="25265">MRAGRHVRRDPWLLVPFFLVGVALTALDWLRRQDPIPTLEQTAFDGATLDVQIEFAGYPTGVTQTAVSLESLVDLYPQLLVWGIASYVLPLLAVAAAGAYTMARAMGREPWLAATGSLFGFALAIDLAQRLFGSIDALQGMGLWWGLPILALYLLVMVRLFAVPGLLVAGRGLPTAITESSRRIAGRGWGIFGLVLAFGLGAWLLAGVSSVGALLSTAIVAPLHAVTIVTVLGLEGDE</sequence>
<accession>A0A4S3TIY3</accession>
<feature type="transmembrane region" description="Helical" evidence="1">
    <location>
        <begin position="12"/>
        <end position="30"/>
    </location>
</feature>
<dbReference type="AlphaFoldDB" id="A0A4S3TIY3"/>